<dbReference type="RefSeq" id="WP_140850500.1">
    <property type="nucleotide sequence ID" value="NZ_RCZC01000003.1"/>
</dbReference>
<feature type="region of interest" description="Disordered" evidence="1">
    <location>
        <begin position="1"/>
        <end position="58"/>
    </location>
</feature>
<dbReference type="EMBL" id="RCZC01000003">
    <property type="protein sequence ID" value="TPG52584.1"/>
    <property type="molecule type" value="Genomic_DNA"/>
</dbReference>
<dbReference type="InterPro" id="IPR021795">
    <property type="entry name" value="DUF3363"/>
</dbReference>
<keyword evidence="3" id="KW-1185">Reference proteome</keyword>
<name>A0A502FT07_9SPHN</name>
<protein>
    <submittedName>
        <fullName evidence="2">DUF3363 domain-containing protein</fullName>
    </submittedName>
</protein>
<gene>
    <name evidence="2" type="ORF">EAH76_11855</name>
</gene>
<dbReference type="Pfam" id="PF11843">
    <property type="entry name" value="DUF3363"/>
    <property type="match status" value="2"/>
</dbReference>
<reference evidence="2 3" key="1">
    <citation type="journal article" date="2019" name="Environ. Microbiol.">
        <title>Species interactions and distinct microbial communities in high Arctic permafrost affected cryosols are associated with the CH4 and CO2 gas fluxes.</title>
        <authorList>
            <person name="Altshuler I."/>
            <person name="Hamel J."/>
            <person name="Turney S."/>
            <person name="Magnuson E."/>
            <person name="Levesque R."/>
            <person name="Greer C."/>
            <person name="Whyte L.G."/>
        </authorList>
    </citation>
    <scope>NUCLEOTIDE SEQUENCE [LARGE SCALE GENOMIC DNA]</scope>
    <source>
        <strain evidence="2 3">E6.1</strain>
    </source>
</reference>
<dbReference type="AlphaFoldDB" id="A0A502FT07"/>
<evidence type="ECO:0000256" key="1">
    <source>
        <dbReference type="SAM" id="MobiDB-lite"/>
    </source>
</evidence>
<evidence type="ECO:0000313" key="3">
    <source>
        <dbReference type="Proteomes" id="UP000319931"/>
    </source>
</evidence>
<proteinExistence type="predicted"/>
<dbReference type="Proteomes" id="UP000319931">
    <property type="component" value="Unassembled WGS sequence"/>
</dbReference>
<comment type="caution">
    <text evidence="2">The sequence shown here is derived from an EMBL/GenBank/DDBJ whole genome shotgun (WGS) entry which is preliminary data.</text>
</comment>
<feature type="compositionally biased region" description="Basic and acidic residues" evidence="1">
    <location>
        <begin position="1"/>
        <end position="17"/>
    </location>
</feature>
<accession>A0A502FT07</accession>
<sequence>MSTDDQDFRVRPGRSRDAGVAAGGRSKSLAAQVRRAGARSGRPRMLQPKGRSTRVGARGRGRNALLRISRPANARRVTVVARVVRHRGSRFRAAPLARHVAYLKRDGVTRDGRDAALFDARSPQADGDAFAERCEDDRHHFRFIVSPEDAADMADLRAFTRELMDDMARDLGTELDWVAVDHWNTDNPHVHVLVRGRLDDGSDLVIDGDYIRDGMRGRAEARATLELGPRNERDIRGALHREVEADRWTSLDRQLQERSDGLSGVIDLRPGGDDEGTRRLLCGRVDKLERLGLAELHEPGLWTLRADAEQTLRDIQVRTDIIKTLHNAMHRDGCTPDPAAFAIHDAATSDPIVGRLVERGLYDELQATAYAVIDGADGRTHHVRFDDLEMTGDARPGAIVELRSWTDGGGKNRASLATRSDLPLDRQVTASGATWLDRQLISRSPVASEDGFGAEIRGAMDARAQELEASGLARRQGAGMRFQRDLLETLRAREMREATDAIAQRTGLTHRPSGEGEYVAGVYRERVNLASGRFAMIEVISGDGGMGFQLVPWRPALDPHLGTHISGTMGPGGSVDWSIGRGKGLGL</sequence>
<dbReference type="OrthoDB" id="9809969at2"/>
<evidence type="ECO:0000313" key="2">
    <source>
        <dbReference type="EMBL" id="TPG52584.1"/>
    </source>
</evidence>
<organism evidence="2 3">
    <name type="scientific">Sphingomonas glacialis</name>
    <dbReference type="NCBI Taxonomy" id="658225"/>
    <lineage>
        <taxon>Bacteria</taxon>
        <taxon>Pseudomonadati</taxon>
        <taxon>Pseudomonadota</taxon>
        <taxon>Alphaproteobacteria</taxon>
        <taxon>Sphingomonadales</taxon>
        <taxon>Sphingomonadaceae</taxon>
        <taxon>Sphingomonas</taxon>
    </lineage>
</organism>